<dbReference type="InParanoid" id="W3X2A8"/>
<dbReference type="KEGG" id="pfy:PFICI_09375"/>
<evidence type="ECO:0000256" key="1">
    <source>
        <dbReference type="SAM" id="MobiDB-lite"/>
    </source>
</evidence>
<evidence type="ECO:0000313" key="3">
    <source>
        <dbReference type="Proteomes" id="UP000030651"/>
    </source>
</evidence>
<feature type="compositionally biased region" description="Low complexity" evidence="1">
    <location>
        <begin position="80"/>
        <end position="118"/>
    </location>
</feature>
<feature type="region of interest" description="Disordered" evidence="1">
    <location>
        <begin position="53"/>
        <end position="118"/>
    </location>
</feature>
<keyword evidence="3" id="KW-1185">Reference proteome</keyword>
<organism evidence="2 3">
    <name type="scientific">Pestalotiopsis fici (strain W106-1 / CGMCC3.15140)</name>
    <dbReference type="NCBI Taxonomy" id="1229662"/>
    <lineage>
        <taxon>Eukaryota</taxon>
        <taxon>Fungi</taxon>
        <taxon>Dikarya</taxon>
        <taxon>Ascomycota</taxon>
        <taxon>Pezizomycotina</taxon>
        <taxon>Sordariomycetes</taxon>
        <taxon>Xylariomycetidae</taxon>
        <taxon>Amphisphaeriales</taxon>
        <taxon>Sporocadaceae</taxon>
        <taxon>Pestalotiopsis</taxon>
    </lineage>
</organism>
<reference evidence="3" key="1">
    <citation type="journal article" date="2015" name="BMC Genomics">
        <title>Genomic and transcriptomic analysis of the endophytic fungus Pestalotiopsis fici reveals its lifestyle and high potential for synthesis of natural products.</title>
        <authorList>
            <person name="Wang X."/>
            <person name="Zhang X."/>
            <person name="Liu L."/>
            <person name="Xiang M."/>
            <person name="Wang W."/>
            <person name="Sun X."/>
            <person name="Che Y."/>
            <person name="Guo L."/>
            <person name="Liu G."/>
            <person name="Guo L."/>
            <person name="Wang C."/>
            <person name="Yin W.B."/>
            <person name="Stadler M."/>
            <person name="Zhang X."/>
            <person name="Liu X."/>
        </authorList>
    </citation>
    <scope>NUCLEOTIDE SEQUENCE [LARGE SCALE GENOMIC DNA]</scope>
    <source>
        <strain evidence="3">W106-1 / CGMCC3.15140</strain>
    </source>
</reference>
<dbReference type="HOGENOM" id="CLU_2073987_0_0_1"/>
<dbReference type="GeneID" id="19274388"/>
<proteinExistence type="predicted"/>
<dbReference type="EMBL" id="KI912114">
    <property type="protein sequence ID" value="ETS79522.1"/>
    <property type="molecule type" value="Genomic_DNA"/>
</dbReference>
<dbReference type="RefSeq" id="XP_007836147.1">
    <property type="nucleotide sequence ID" value="XM_007837956.1"/>
</dbReference>
<name>W3X2A8_PESFW</name>
<dbReference type="Proteomes" id="UP000030651">
    <property type="component" value="Unassembled WGS sequence"/>
</dbReference>
<accession>W3X2A8</accession>
<evidence type="ECO:0000313" key="2">
    <source>
        <dbReference type="EMBL" id="ETS79522.1"/>
    </source>
</evidence>
<feature type="compositionally biased region" description="Polar residues" evidence="1">
    <location>
        <begin position="58"/>
        <end position="76"/>
    </location>
</feature>
<gene>
    <name evidence="2" type="ORF">PFICI_09375</name>
</gene>
<protein>
    <submittedName>
        <fullName evidence="2">Uncharacterized protein</fullName>
    </submittedName>
</protein>
<sequence>MIVQSLPIESEKAPAELLTALTLAGTTIDAGQWGPRASEGLQTAVTHSLPSVPAATAHNHNTVSRSPQVVESSTPVASYPPGTESGSSPTGSAETPGTQITSTITSTSMITITSCGPE</sequence>
<dbReference type="AlphaFoldDB" id="W3X2A8"/>